<dbReference type="Gene3D" id="3.40.50.2000">
    <property type="entry name" value="Glycogen Phosphorylase B"/>
    <property type="match status" value="2"/>
</dbReference>
<evidence type="ECO:0000313" key="2">
    <source>
        <dbReference type="EMBL" id="KKT45338.1"/>
    </source>
</evidence>
<proteinExistence type="predicted"/>
<dbReference type="Pfam" id="PF00534">
    <property type="entry name" value="Glycos_transf_1"/>
    <property type="match status" value="1"/>
</dbReference>
<dbReference type="EMBL" id="LCIA01000007">
    <property type="protein sequence ID" value="KKT45338.1"/>
    <property type="molecule type" value="Genomic_DNA"/>
</dbReference>
<sequence>MFLNGKMRDNTGMVKKKVLYFVPEFPRISETFIEREVAKLIEWGNLDIQILALTKASGNTSDAVLKRTVYTRLGIGELINGLTYLFKKPNKVVSLFFKTQKTNQRNLIQHLYFFVKALGYTKIIGGLNPNHIHVHFLSWPSTLVMVASEILTLPFSVSAHARDVFLEGELLAVKAQTCKFMSICNSYAYKKALEKITDEDTRKKVKLIYHGINPDLFTKTDGETRHEGINIFLGGTRLVEKKGLKYMIQASYTLKNEGFTHTVDIVGPGPLYPELKKQIAELGLEDTVLLHGEGKGTPFSEVLDYYKKANLFVFPSIETAEGDVDGVPTVVIEAAMAKLPIIATNAGAITDLIENDRTGVLIPQRDAKAIAEAVKALMQDTKKAATLAENAYTKAVAMFNIETNIGQLEKLLI</sequence>
<evidence type="ECO:0000259" key="1">
    <source>
        <dbReference type="Pfam" id="PF00534"/>
    </source>
</evidence>
<dbReference type="SUPFAM" id="SSF53756">
    <property type="entry name" value="UDP-Glycosyltransferase/glycogen phosphorylase"/>
    <property type="match status" value="1"/>
</dbReference>
<dbReference type="CDD" id="cd03801">
    <property type="entry name" value="GT4_PimA-like"/>
    <property type="match status" value="1"/>
</dbReference>
<dbReference type="Proteomes" id="UP000034128">
    <property type="component" value="Unassembled WGS sequence"/>
</dbReference>
<protein>
    <submittedName>
        <fullName evidence="2">Glycosyl transferase domain protein</fullName>
    </submittedName>
</protein>
<dbReference type="PANTHER" id="PTHR12526">
    <property type="entry name" value="GLYCOSYLTRANSFERASE"/>
    <property type="match status" value="1"/>
</dbReference>
<dbReference type="GO" id="GO:0016757">
    <property type="term" value="F:glycosyltransferase activity"/>
    <property type="evidence" value="ECO:0007669"/>
    <property type="project" value="InterPro"/>
</dbReference>
<dbReference type="AlphaFoldDB" id="A0A0G1HFQ8"/>
<keyword evidence="2" id="KW-0808">Transferase</keyword>
<feature type="domain" description="Glycosyl transferase family 1" evidence="1">
    <location>
        <begin position="227"/>
        <end position="393"/>
    </location>
</feature>
<accession>A0A0G1HFQ8</accession>
<name>A0A0G1HFQ8_UNCKA</name>
<organism evidence="2 3">
    <name type="scientific">candidate division WWE3 bacterium GW2011_GWA2_44_16</name>
    <dbReference type="NCBI Taxonomy" id="1619110"/>
    <lineage>
        <taxon>Bacteria</taxon>
        <taxon>Katanobacteria</taxon>
    </lineage>
</organism>
<comment type="caution">
    <text evidence="2">The sequence shown here is derived from an EMBL/GenBank/DDBJ whole genome shotgun (WGS) entry which is preliminary data.</text>
</comment>
<evidence type="ECO:0000313" key="3">
    <source>
        <dbReference type="Proteomes" id="UP000034128"/>
    </source>
</evidence>
<reference evidence="2 3" key="1">
    <citation type="journal article" date="2015" name="Nature">
        <title>rRNA introns, odd ribosomes, and small enigmatic genomes across a large radiation of phyla.</title>
        <authorList>
            <person name="Brown C.T."/>
            <person name="Hug L.A."/>
            <person name="Thomas B.C."/>
            <person name="Sharon I."/>
            <person name="Castelle C.J."/>
            <person name="Singh A."/>
            <person name="Wilkins M.J."/>
            <person name="Williams K.H."/>
            <person name="Banfield J.F."/>
        </authorList>
    </citation>
    <scope>NUCLEOTIDE SEQUENCE [LARGE SCALE GENOMIC DNA]</scope>
</reference>
<dbReference type="InterPro" id="IPR001296">
    <property type="entry name" value="Glyco_trans_1"/>
</dbReference>
<gene>
    <name evidence="2" type="ORF">UW36_C0007G0019</name>
</gene>
<dbReference type="STRING" id="1619110.UW36_C0007G0019"/>